<comment type="pathway">
    <text evidence="1 6 8">Amino-acid degradation; L-histidine degradation into L-glutamate; N-formimidoyl-L-glutamate from L-histidine: step 1/3.</text>
</comment>
<dbReference type="CDD" id="cd00332">
    <property type="entry name" value="PAL-HAL"/>
    <property type="match status" value="1"/>
</dbReference>
<dbReference type="GO" id="GO:0019556">
    <property type="term" value="P:L-histidine catabolic process to glutamate and formamide"/>
    <property type="evidence" value="ECO:0007669"/>
    <property type="project" value="UniProtKB-UniPathway"/>
</dbReference>
<evidence type="ECO:0000313" key="10">
    <source>
        <dbReference type="EMBL" id="RXS97164.1"/>
    </source>
</evidence>
<dbReference type="Gene3D" id="1.20.200.10">
    <property type="entry name" value="Fumarase/aspartase (Central domain)"/>
    <property type="match status" value="1"/>
</dbReference>
<evidence type="ECO:0000256" key="7">
    <source>
        <dbReference type="RuleBase" id="RU003954"/>
    </source>
</evidence>
<dbReference type="GO" id="GO:0004397">
    <property type="term" value="F:histidine ammonia-lyase activity"/>
    <property type="evidence" value="ECO:0007669"/>
    <property type="project" value="UniProtKB-UniRule"/>
</dbReference>
<dbReference type="GO" id="GO:0019557">
    <property type="term" value="P:L-histidine catabolic process to glutamate and formate"/>
    <property type="evidence" value="ECO:0007669"/>
    <property type="project" value="UniProtKB-UniPathway"/>
</dbReference>
<dbReference type="NCBIfam" id="TIGR01225">
    <property type="entry name" value="hutH"/>
    <property type="match status" value="1"/>
</dbReference>
<evidence type="ECO:0000256" key="6">
    <source>
        <dbReference type="HAMAP-Rule" id="MF_00229"/>
    </source>
</evidence>
<evidence type="ECO:0000313" key="11">
    <source>
        <dbReference type="Proteomes" id="UP000290253"/>
    </source>
</evidence>
<keyword evidence="6" id="KW-0963">Cytoplasm</keyword>
<dbReference type="RefSeq" id="WP_129206944.1">
    <property type="nucleotide sequence ID" value="NZ_BMGU01000001.1"/>
</dbReference>
<dbReference type="PROSITE" id="PS00488">
    <property type="entry name" value="PAL_HISTIDASE"/>
    <property type="match status" value="1"/>
</dbReference>
<organism evidence="10 11">
    <name type="scientific">Silvibacterium dinghuense</name>
    <dbReference type="NCBI Taxonomy" id="1560006"/>
    <lineage>
        <taxon>Bacteria</taxon>
        <taxon>Pseudomonadati</taxon>
        <taxon>Acidobacteriota</taxon>
        <taxon>Terriglobia</taxon>
        <taxon>Terriglobales</taxon>
        <taxon>Acidobacteriaceae</taxon>
        <taxon>Silvibacterium</taxon>
    </lineage>
</organism>
<dbReference type="InterPro" id="IPR005921">
    <property type="entry name" value="HutH"/>
</dbReference>
<dbReference type="OrthoDB" id="9806955at2"/>
<comment type="catalytic activity">
    <reaction evidence="5 6 8">
        <text>L-histidine = trans-urocanate + NH4(+)</text>
        <dbReference type="Rhea" id="RHEA:21232"/>
        <dbReference type="ChEBI" id="CHEBI:17771"/>
        <dbReference type="ChEBI" id="CHEBI:28938"/>
        <dbReference type="ChEBI" id="CHEBI:57595"/>
        <dbReference type="EC" id="4.3.1.3"/>
    </reaction>
</comment>
<comment type="similarity">
    <text evidence="6 7">Belongs to the PAL/histidase family.</text>
</comment>
<evidence type="ECO:0000256" key="2">
    <source>
        <dbReference type="ARBA" id="ARBA00012994"/>
    </source>
</evidence>
<dbReference type="Gene3D" id="1.10.275.10">
    <property type="entry name" value="Fumarase/aspartase (N-terminal domain)"/>
    <property type="match status" value="1"/>
</dbReference>
<dbReference type="SUPFAM" id="SSF48557">
    <property type="entry name" value="L-aspartase-like"/>
    <property type="match status" value="1"/>
</dbReference>
<sequence>MIEPLASGSSVPVSASDSPASYRLLLDGQPLTLEELAGVAVRRLPAQLTSEALQRIAESRAIVENLVGRGETAYGINTGFGKLSDVHIGPDQLEALQRNLVRSHACGLGEPLPEDEVRAMLLLRANVLAKGFSGVRPIVAETLVALLNTGVHPVIPARGSVGASGDLAPLAHLALTLIGEGDAFYQGRRIPSAEALRQAGIAPLTLAAKEGLALLNGTQAMAGVGGLALVRARRVTELFDLAGAMSLEALRGTPAAFDARIHTARPHAGQMAVASHLRTLLEQSEIRESHRHDDPRVQDAYCLRCMPQVHGAARGALAHVQSVIEIETGSATDNPLIFGNEREGTILSGGNFHGAPLALAFDYAAIALTDLMSISERRIDRLINPDINEGLPAFLSPEAGVSSGLMIVHVAAAALLNDAKVLSHPSSVDSVPTSGGKEDHVSMGMTGALKLRRIVEHAECVLAMELLSAAQGLEYRLPLRPARAVEHAATKVREFVAPLREDRVLSGEIEQLAQAIREGHFDEWRG</sequence>
<keyword evidence="11" id="KW-1185">Reference proteome</keyword>
<dbReference type="EMBL" id="SDMK01000001">
    <property type="protein sequence ID" value="RXS97164.1"/>
    <property type="molecule type" value="Genomic_DNA"/>
</dbReference>
<dbReference type="NCBIfam" id="NF006871">
    <property type="entry name" value="PRK09367.1"/>
    <property type="match status" value="1"/>
</dbReference>
<dbReference type="EC" id="4.3.1.3" evidence="2 6"/>
<dbReference type="InterPro" id="IPR001106">
    <property type="entry name" value="Aromatic_Lyase"/>
</dbReference>
<dbReference type="HAMAP" id="MF_00229">
    <property type="entry name" value="His_ammonia_lyase"/>
    <property type="match status" value="1"/>
</dbReference>
<dbReference type="InterPro" id="IPR008948">
    <property type="entry name" value="L-Aspartase-like"/>
</dbReference>
<evidence type="ECO:0000256" key="1">
    <source>
        <dbReference type="ARBA" id="ARBA00005113"/>
    </source>
</evidence>
<evidence type="ECO:0000256" key="4">
    <source>
        <dbReference type="ARBA" id="ARBA00023239"/>
    </source>
</evidence>
<dbReference type="PANTHER" id="PTHR10362">
    <property type="entry name" value="HISTIDINE AMMONIA-LYASE"/>
    <property type="match status" value="1"/>
</dbReference>
<keyword evidence="3 6" id="KW-0369">Histidine metabolism</keyword>
<feature type="cross-link" description="5-imidazolinone (Ala-Gly)" evidence="6">
    <location>
        <begin position="163"/>
        <end position="165"/>
    </location>
</feature>
<dbReference type="Pfam" id="PF00221">
    <property type="entry name" value="Lyase_aromatic"/>
    <property type="match status" value="1"/>
</dbReference>
<protein>
    <recommendedName>
        <fullName evidence="2 6">Histidine ammonia-lyase</fullName>
        <shortName evidence="6">Histidase</shortName>
        <ecNumber evidence="2 6">4.3.1.3</ecNumber>
    </recommendedName>
</protein>
<gene>
    <name evidence="6 10" type="primary">hutH</name>
    <name evidence="10" type="ORF">ESZ00_04405</name>
</gene>
<dbReference type="InterPro" id="IPR024083">
    <property type="entry name" value="Fumarase/histidase_N"/>
</dbReference>
<dbReference type="GO" id="GO:0005737">
    <property type="term" value="C:cytoplasm"/>
    <property type="evidence" value="ECO:0007669"/>
    <property type="project" value="UniProtKB-SubCell"/>
</dbReference>
<evidence type="ECO:0000256" key="3">
    <source>
        <dbReference type="ARBA" id="ARBA00022808"/>
    </source>
</evidence>
<dbReference type="UniPathway" id="UPA00379">
    <property type="reaction ID" value="UER00549"/>
</dbReference>
<name>A0A4Q1SHW1_9BACT</name>
<comment type="PTM">
    <text evidence="6">Contains an active site 4-methylidene-imidazol-5-one (MIO), which is formed autocatalytically by cyclization and dehydration of residues Ala-Ser-Gly.</text>
</comment>
<comment type="caution">
    <text evidence="10">The sequence shown here is derived from an EMBL/GenBank/DDBJ whole genome shotgun (WGS) entry which is preliminary data.</text>
</comment>
<evidence type="ECO:0000256" key="8">
    <source>
        <dbReference type="RuleBase" id="RU004479"/>
    </source>
</evidence>
<reference evidence="10 11" key="1">
    <citation type="journal article" date="2016" name="Int. J. Syst. Evol. Microbiol.">
        <title>Acidipila dinghuensis sp. nov., an acidobacterium isolated from forest soil.</title>
        <authorList>
            <person name="Jiang Y.W."/>
            <person name="Wang J."/>
            <person name="Chen M.H."/>
            <person name="Lv Y.Y."/>
            <person name="Qiu L.H."/>
        </authorList>
    </citation>
    <scope>NUCLEOTIDE SEQUENCE [LARGE SCALE GENOMIC DNA]</scope>
    <source>
        <strain evidence="10 11">DHOF10</strain>
    </source>
</reference>
<comment type="subcellular location">
    <subcellularLocation>
        <location evidence="6 9">Cytoplasm</location>
    </subcellularLocation>
</comment>
<dbReference type="FunFam" id="1.20.200.10:FF:000003">
    <property type="entry name" value="Histidine ammonia-lyase"/>
    <property type="match status" value="1"/>
</dbReference>
<proteinExistence type="inferred from homology"/>
<feature type="modified residue" description="2,3-didehydroalanine (Ser)" evidence="6">
    <location>
        <position position="164"/>
    </location>
</feature>
<evidence type="ECO:0000256" key="9">
    <source>
        <dbReference type="RuleBase" id="RU004480"/>
    </source>
</evidence>
<dbReference type="FunFam" id="1.10.275.10:FF:000005">
    <property type="entry name" value="Histidine ammonia-lyase"/>
    <property type="match status" value="1"/>
</dbReference>
<accession>A0A4Q1SHW1</accession>
<evidence type="ECO:0000256" key="5">
    <source>
        <dbReference type="ARBA" id="ARBA00049269"/>
    </source>
</evidence>
<keyword evidence="4 6" id="KW-0456">Lyase</keyword>
<dbReference type="InterPro" id="IPR022313">
    <property type="entry name" value="Phe/His_NH3-lyase_AS"/>
</dbReference>
<dbReference type="AlphaFoldDB" id="A0A4Q1SHW1"/>
<dbReference type="Proteomes" id="UP000290253">
    <property type="component" value="Unassembled WGS sequence"/>
</dbReference>